<feature type="region of interest" description="Disordered" evidence="1">
    <location>
        <begin position="411"/>
        <end position="442"/>
    </location>
</feature>
<name>A0A077ZQL9_STYLE</name>
<dbReference type="InParanoid" id="A0A077ZQL9"/>
<keyword evidence="2" id="KW-0812">Transmembrane</keyword>
<feature type="transmembrane region" description="Helical" evidence="2">
    <location>
        <begin position="841"/>
        <end position="863"/>
    </location>
</feature>
<reference evidence="3 4" key="1">
    <citation type="submission" date="2014-06" db="EMBL/GenBank/DDBJ databases">
        <authorList>
            <person name="Swart Estienne"/>
        </authorList>
    </citation>
    <scope>NUCLEOTIDE SEQUENCE [LARGE SCALE GENOMIC DNA]</scope>
    <source>
        <strain evidence="3 4">130c</strain>
    </source>
</reference>
<proteinExistence type="predicted"/>
<keyword evidence="2" id="KW-0472">Membrane</keyword>
<keyword evidence="2" id="KW-1133">Transmembrane helix</keyword>
<evidence type="ECO:0000256" key="1">
    <source>
        <dbReference type="SAM" id="MobiDB-lite"/>
    </source>
</evidence>
<dbReference type="Proteomes" id="UP000039865">
    <property type="component" value="Unassembled WGS sequence"/>
</dbReference>
<dbReference type="AlphaFoldDB" id="A0A077ZQL9"/>
<sequence length="865" mass="99571">MNILMYSNDQITLPDEYDSETNEGYDSEKKSEDQFISLGVDKNKIKGEIISIYVMHSDDFNLKTIIHISQKQVNFILIFTYISEKMTVFQIVLNDNFQQKYEQFNGLTGLSAIEIWKINGGPQVQKKIMSSSNIKGSQTIISIDGRVKDHLKANDLIMCKVESFDIWLKIEIQLSCSFKALNASVEIKVDKDIKGKDLINIIQKFCVEAWNSYCDSASQREYQLIQAQSKVKASSADMLRMKEELFILTDFKTFRVQIVSTSNTITKDESVRMSSIKVRDRKLSKKMLYEIVMDQRIGEMFTYTQNLIKVECKFQTLKQLFQLQNPMLKFVSETSLDTNRPSVERKSTIPLKKNVLNTNTTENRRFSTKLGLMNSPEKRKNAQMSDPSNFNRLENVQGVFSTSMPYQNNFIRQTEDSGSGNQPNPDEESKEPESDPNSDINDNAETMMIKLSIQENTARTTNFERLSIQNTLNDKFMSQNNRQSRRSTQLVEEDSSLIQDTSKRLSTSVDMVMTYDQIQRSMEKSELNLQEIKEQEEQDIQPGEEQPSSARLIKTRTHSAEGQSRMMNNTGFLTNRSLNTTMNPFRSLGKIKNSEMMNKKRDQDEEFDLEATPRTQAKFRKKLGKKQTGEFTSIKDNKQDDSSLLKTDINDPLLESFQDQFFHGKLKGNLHLTVKLVEQPATDLITSKTLEKSKNYASVTNRESQSDKTVKNTQGAENIKENRSIKNENQVGNHTKKASIFGNLINYIRGTPRVQHGLKKLQLKVNPQEEEMTDEQMIQKINFDQIRFILTYEEFIAIKIPITKNFYFSEKDIYDTNESDLGGELFESEERKKKITISRNFLIAIGLFIAAVLIITAIVFIVIET</sequence>
<dbReference type="EMBL" id="CCKQ01001117">
    <property type="protein sequence ID" value="CDW72218.1"/>
    <property type="molecule type" value="Genomic_DNA"/>
</dbReference>
<evidence type="ECO:0000313" key="4">
    <source>
        <dbReference type="Proteomes" id="UP000039865"/>
    </source>
</evidence>
<evidence type="ECO:0000256" key="2">
    <source>
        <dbReference type="SAM" id="Phobius"/>
    </source>
</evidence>
<accession>A0A077ZQL9</accession>
<evidence type="ECO:0000313" key="3">
    <source>
        <dbReference type="EMBL" id="CDW72218.1"/>
    </source>
</evidence>
<feature type="compositionally biased region" description="Polar residues" evidence="1">
    <location>
        <begin position="411"/>
        <end position="422"/>
    </location>
</feature>
<gene>
    <name evidence="3" type="primary">Contig9135.g9774</name>
    <name evidence="3" type="ORF">STYLEM_1175</name>
</gene>
<protein>
    <submittedName>
        <fullName evidence="3">Uncharacterized protein</fullName>
    </submittedName>
</protein>
<feature type="region of interest" description="Disordered" evidence="1">
    <location>
        <begin position="359"/>
        <end position="390"/>
    </location>
</feature>
<feature type="region of interest" description="Disordered" evidence="1">
    <location>
        <begin position="696"/>
        <end position="722"/>
    </location>
</feature>
<feature type="compositionally biased region" description="Acidic residues" evidence="1">
    <location>
        <begin position="425"/>
        <end position="436"/>
    </location>
</feature>
<feature type="region of interest" description="Disordered" evidence="1">
    <location>
        <begin position="474"/>
        <end position="495"/>
    </location>
</feature>
<organism evidence="3 4">
    <name type="scientific">Stylonychia lemnae</name>
    <name type="common">Ciliate</name>
    <dbReference type="NCBI Taxonomy" id="5949"/>
    <lineage>
        <taxon>Eukaryota</taxon>
        <taxon>Sar</taxon>
        <taxon>Alveolata</taxon>
        <taxon>Ciliophora</taxon>
        <taxon>Intramacronucleata</taxon>
        <taxon>Spirotrichea</taxon>
        <taxon>Stichotrichia</taxon>
        <taxon>Sporadotrichida</taxon>
        <taxon>Oxytrichidae</taxon>
        <taxon>Stylonychinae</taxon>
        <taxon>Stylonychia</taxon>
    </lineage>
</organism>
<keyword evidence="4" id="KW-1185">Reference proteome</keyword>